<dbReference type="AlphaFoldDB" id="A0A2T0THU8"/>
<dbReference type="InterPro" id="IPR051907">
    <property type="entry name" value="DoxX-like_oxidoreductase"/>
</dbReference>
<feature type="transmembrane region" description="Helical" evidence="7">
    <location>
        <begin position="21"/>
        <end position="42"/>
    </location>
</feature>
<dbReference type="PANTHER" id="PTHR33452:SF4">
    <property type="entry name" value="BLL4328 PROTEIN"/>
    <property type="match status" value="1"/>
</dbReference>
<accession>A0A2T0THU8</accession>
<dbReference type="GO" id="GO:0005886">
    <property type="term" value="C:plasma membrane"/>
    <property type="evidence" value="ECO:0007669"/>
    <property type="project" value="UniProtKB-SubCell"/>
</dbReference>
<evidence type="ECO:0000256" key="3">
    <source>
        <dbReference type="ARBA" id="ARBA00022475"/>
    </source>
</evidence>
<dbReference type="RefSeq" id="WP_106186732.1">
    <property type="nucleotide sequence ID" value="NZ_PVTF01000002.1"/>
</dbReference>
<evidence type="ECO:0000256" key="6">
    <source>
        <dbReference type="ARBA" id="ARBA00023136"/>
    </source>
</evidence>
<comment type="caution">
    <text evidence="8">The sequence shown here is derived from an EMBL/GenBank/DDBJ whole genome shotgun (WGS) entry which is preliminary data.</text>
</comment>
<name>A0A2T0THU8_9PSEU</name>
<comment type="subcellular location">
    <subcellularLocation>
        <location evidence="1">Cell membrane</location>
        <topology evidence="1">Multi-pass membrane protein</topology>
    </subcellularLocation>
</comment>
<protein>
    <submittedName>
        <fullName evidence="8">Putative oxidoreductase</fullName>
    </submittedName>
</protein>
<dbReference type="PANTHER" id="PTHR33452">
    <property type="entry name" value="OXIDOREDUCTASE CATD-RELATED"/>
    <property type="match status" value="1"/>
</dbReference>
<keyword evidence="3" id="KW-1003">Cell membrane</keyword>
<proteinExistence type="inferred from homology"/>
<evidence type="ECO:0000256" key="4">
    <source>
        <dbReference type="ARBA" id="ARBA00022692"/>
    </source>
</evidence>
<evidence type="ECO:0000256" key="5">
    <source>
        <dbReference type="ARBA" id="ARBA00022989"/>
    </source>
</evidence>
<dbReference type="EMBL" id="PVTF01000002">
    <property type="protein sequence ID" value="PRY45213.1"/>
    <property type="molecule type" value="Genomic_DNA"/>
</dbReference>
<dbReference type="OrthoDB" id="9808524at2"/>
<evidence type="ECO:0000256" key="7">
    <source>
        <dbReference type="SAM" id="Phobius"/>
    </source>
</evidence>
<keyword evidence="4 7" id="KW-0812">Transmembrane</keyword>
<dbReference type="InterPro" id="IPR032808">
    <property type="entry name" value="DoxX"/>
</dbReference>
<keyword evidence="5 7" id="KW-1133">Transmembrane helix</keyword>
<evidence type="ECO:0000313" key="9">
    <source>
        <dbReference type="Proteomes" id="UP000239494"/>
    </source>
</evidence>
<comment type="similarity">
    <text evidence="2">Belongs to the DoxX family.</text>
</comment>
<feature type="transmembrane region" description="Helical" evidence="7">
    <location>
        <begin position="62"/>
        <end position="81"/>
    </location>
</feature>
<keyword evidence="6 7" id="KW-0472">Membrane</keyword>
<organism evidence="8 9">
    <name type="scientific">Umezawaea tangerina</name>
    <dbReference type="NCBI Taxonomy" id="84725"/>
    <lineage>
        <taxon>Bacteria</taxon>
        <taxon>Bacillati</taxon>
        <taxon>Actinomycetota</taxon>
        <taxon>Actinomycetes</taxon>
        <taxon>Pseudonocardiales</taxon>
        <taxon>Pseudonocardiaceae</taxon>
        <taxon>Umezawaea</taxon>
    </lineage>
</organism>
<evidence type="ECO:0000256" key="1">
    <source>
        <dbReference type="ARBA" id="ARBA00004651"/>
    </source>
</evidence>
<feature type="transmembrane region" description="Helical" evidence="7">
    <location>
        <begin position="93"/>
        <end position="110"/>
    </location>
</feature>
<feature type="transmembrane region" description="Helical" evidence="7">
    <location>
        <begin position="116"/>
        <end position="140"/>
    </location>
</feature>
<evidence type="ECO:0000313" key="8">
    <source>
        <dbReference type="EMBL" id="PRY45213.1"/>
    </source>
</evidence>
<reference evidence="8 9" key="1">
    <citation type="submission" date="2018-03" db="EMBL/GenBank/DDBJ databases">
        <title>Genomic Encyclopedia of Archaeal and Bacterial Type Strains, Phase II (KMG-II): from individual species to whole genera.</title>
        <authorList>
            <person name="Goeker M."/>
        </authorList>
    </citation>
    <scope>NUCLEOTIDE SEQUENCE [LARGE SCALE GENOMIC DNA]</scope>
    <source>
        <strain evidence="8 9">DSM 44720</strain>
    </source>
</reference>
<evidence type="ECO:0000256" key="2">
    <source>
        <dbReference type="ARBA" id="ARBA00006679"/>
    </source>
</evidence>
<dbReference type="Pfam" id="PF07681">
    <property type="entry name" value="DoxX"/>
    <property type="match status" value="1"/>
</dbReference>
<keyword evidence="9" id="KW-1185">Reference proteome</keyword>
<dbReference type="Proteomes" id="UP000239494">
    <property type="component" value="Unassembled WGS sequence"/>
</dbReference>
<sequence>MTATEVRPVAGTTSTAQSRMLAGFRIVMSFLFVLHGCMGLFGAFGGVDGQGGMVSFPTWPDFWGSAIPFGTGILVLLGLFTRPAAVLASGAMAYAYFTVHVPMGGLWPLANGGELAAMFSWIFLLIAVFGPGSLALDAVLKRPKRS</sequence>
<gene>
    <name evidence="8" type="ORF">CLV43_102778</name>
</gene>